<dbReference type="EMBL" id="CP154834">
    <property type="protein sequence ID" value="XAO74435.1"/>
    <property type="molecule type" value="Genomic_DNA"/>
</dbReference>
<dbReference type="Proteomes" id="UP001463665">
    <property type="component" value="Chromosome"/>
</dbReference>
<evidence type="ECO:0000313" key="2">
    <source>
        <dbReference type="Proteomes" id="UP001463665"/>
    </source>
</evidence>
<organism evidence="1 2">
    <name type="scientific">Chryseobacterium endophyticum</name>
    <dbReference type="NCBI Taxonomy" id="1854762"/>
    <lineage>
        <taxon>Bacteria</taxon>
        <taxon>Pseudomonadati</taxon>
        <taxon>Bacteroidota</taxon>
        <taxon>Flavobacteriia</taxon>
        <taxon>Flavobacteriales</taxon>
        <taxon>Weeksellaceae</taxon>
        <taxon>Chryseobacterium group</taxon>
        <taxon>Chryseobacterium</taxon>
    </lineage>
</organism>
<name>A0AAU6WQU7_9FLAO</name>
<gene>
    <name evidence="1" type="ORF">AAFP95_23050</name>
</gene>
<protein>
    <submittedName>
        <fullName evidence="1">Uncharacterized protein</fullName>
    </submittedName>
</protein>
<sequence>MNMIYPVISCIKHEVYERTQDNMSKYNINTSEAVYFSQKDLANAEWKEEKEFILNGFSYDIIKVDLKNGQKQYQCYVDKKDIVLNSILKFSGLFASKKYMHGGISVFLFTIKKS</sequence>
<reference evidence="1 2" key="1">
    <citation type="submission" date="2024-04" db="EMBL/GenBank/DDBJ databases">
        <title>Genome sequencing and assembly of rice foliar adapted Chryseobacterium endophyticum OsEnb-ALM-A6.</title>
        <authorList>
            <person name="Kumar S."/>
            <person name="Javed M."/>
            <person name="Chouhan V."/>
            <person name="Charishma K."/>
            <person name="Patel A."/>
            <person name="Kumar M."/>
            <person name="Sahu K.P."/>
            <person name="Kumar A."/>
        </authorList>
    </citation>
    <scope>NUCLEOTIDE SEQUENCE [LARGE SCALE GENOMIC DNA]</scope>
    <source>
        <strain evidence="1 2">OsEnb-ALM-A6</strain>
    </source>
</reference>
<dbReference type="RefSeq" id="WP_345766563.1">
    <property type="nucleotide sequence ID" value="NZ_CP154834.1"/>
</dbReference>
<accession>A0AAU6WQU7</accession>
<evidence type="ECO:0000313" key="1">
    <source>
        <dbReference type="EMBL" id="XAO74435.1"/>
    </source>
</evidence>
<proteinExistence type="predicted"/>
<dbReference type="AlphaFoldDB" id="A0AAU6WQU7"/>
<keyword evidence="2" id="KW-1185">Reference proteome</keyword>